<evidence type="ECO:0000313" key="7">
    <source>
        <dbReference type="Proteomes" id="UP000812966"/>
    </source>
</evidence>
<keyword evidence="7" id="KW-1185">Reference proteome</keyword>
<comment type="subcellular location">
    <subcellularLocation>
        <location evidence="1">Membrane</location>
    </subcellularLocation>
</comment>
<dbReference type="Proteomes" id="UP000812966">
    <property type="component" value="Unassembled WGS sequence"/>
</dbReference>
<keyword evidence="4 5" id="KW-0472">Membrane</keyword>
<keyword evidence="3 5" id="KW-1133">Transmembrane helix</keyword>
<dbReference type="PANTHER" id="PTHR35371">
    <property type="entry name" value="INNER MEMBRANE PROTEIN"/>
    <property type="match status" value="1"/>
</dbReference>
<evidence type="ECO:0000313" key="6">
    <source>
        <dbReference type="EMBL" id="KAG7539632.1"/>
    </source>
</evidence>
<proteinExistence type="predicted"/>
<protein>
    <submittedName>
        <fullName evidence="6">Uncharacterized protein</fullName>
    </submittedName>
</protein>
<name>A0A8K0NT49_9TREE</name>
<reference evidence="6" key="1">
    <citation type="submission" date="2020-04" db="EMBL/GenBank/DDBJ databases">
        <title>Analysis of mating type loci in Filobasidium floriforme.</title>
        <authorList>
            <person name="Nowrousian M."/>
        </authorList>
    </citation>
    <scope>NUCLEOTIDE SEQUENCE</scope>
    <source>
        <strain evidence="6">CBS 6242</strain>
    </source>
</reference>
<feature type="transmembrane region" description="Helical" evidence="5">
    <location>
        <begin position="12"/>
        <end position="32"/>
    </location>
</feature>
<dbReference type="AlphaFoldDB" id="A0A8K0NT49"/>
<organism evidence="6 7">
    <name type="scientific">Filobasidium floriforme</name>
    <dbReference type="NCBI Taxonomy" id="5210"/>
    <lineage>
        <taxon>Eukaryota</taxon>
        <taxon>Fungi</taxon>
        <taxon>Dikarya</taxon>
        <taxon>Basidiomycota</taxon>
        <taxon>Agaricomycotina</taxon>
        <taxon>Tremellomycetes</taxon>
        <taxon>Filobasidiales</taxon>
        <taxon>Filobasidiaceae</taxon>
        <taxon>Filobasidium</taxon>
    </lineage>
</organism>
<evidence type="ECO:0000256" key="3">
    <source>
        <dbReference type="ARBA" id="ARBA00022989"/>
    </source>
</evidence>
<gene>
    <name evidence="6" type="ORF">FFLO_03431</name>
</gene>
<dbReference type="InterPro" id="IPR001129">
    <property type="entry name" value="Membr-assoc_MAPEG"/>
</dbReference>
<evidence type="ECO:0000256" key="5">
    <source>
        <dbReference type="SAM" id="Phobius"/>
    </source>
</evidence>
<evidence type="ECO:0000256" key="1">
    <source>
        <dbReference type="ARBA" id="ARBA00004370"/>
    </source>
</evidence>
<evidence type="ECO:0000256" key="2">
    <source>
        <dbReference type="ARBA" id="ARBA00022692"/>
    </source>
</evidence>
<dbReference type="InterPro" id="IPR023352">
    <property type="entry name" value="MAPEG-like_dom_sf"/>
</dbReference>
<dbReference type="PANTHER" id="PTHR35371:SF1">
    <property type="entry name" value="BLR7753 PROTEIN"/>
    <property type="match status" value="1"/>
</dbReference>
<dbReference type="GO" id="GO:0016020">
    <property type="term" value="C:membrane"/>
    <property type="evidence" value="ECO:0007669"/>
    <property type="project" value="UniProtKB-SubCell"/>
</dbReference>
<dbReference type="Pfam" id="PF01124">
    <property type="entry name" value="MAPEG"/>
    <property type="match status" value="1"/>
</dbReference>
<dbReference type="Gene3D" id="1.20.120.550">
    <property type="entry name" value="Membrane associated eicosanoid/glutathione metabolism-like domain"/>
    <property type="match status" value="1"/>
</dbReference>
<keyword evidence="2 5" id="KW-0812">Transmembrane</keyword>
<sequence length="161" mass="17637">MSFLASANYSPWALPAMWLVSISPHFLAVGLFDSYRAKGTPKWNNASPRQQWTNEHFKSAKISKTAQDMILRAEGAQSNGFENLAFFAVAQLAGNVAKLPASTLNTFAASYLLSRLAYNAAYILITDDTASKLRSILYLTGVFLNSSMFIKACNVLSKSVL</sequence>
<dbReference type="EMBL" id="JABELV010000063">
    <property type="protein sequence ID" value="KAG7539632.1"/>
    <property type="molecule type" value="Genomic_DNA"/>
</dbReference>
<evidence type="ECO:0000256" key="4">
    <source>
        <dbReference type="ARBA" id="ARBA00023136"/>
    </source>
</evidence>
<comment type="caution">
    <text evidence="6">The sequence shown here is derived from an EMBL/GenBank/DDBJ whole genome shotgun (WGS) entry which is preliminary data.</text>
</comment>
<dbReference type="SUPFAM" id="SSF161084">
    <property type="entry name" value="MAPEG domain-like"/>
    <property type="match status" value="1"/>
</dbReference>
<accession>A0A8K0NT49</accession>